<reference evidence="1 2" key="1">
    <citation type="submission" date="2020-07" db="EMBL/GenBank/DDBJ databases">
        <authorList>
            <person name="Feng X."/>
        </authorList>
    </citation>
    <scope>NUCLEOTIDE SEQUENCE [LARGE SCALE GENOMIC DNA]</scope>
    <source>
        <strain evidence="1 2">JCM31066</strain>
    </source>
</reference>
<evidence type="ECO:0000313" key="1">
    <source>
        <dbReference type="EMBL" id="MBC2595499.1"/>
    </source>
</evidence>
<dbReference type="AlphaFoldDB" id="A0A842HGR0"/>
<name>A0A842HGR0_9BACT</name>
<organism evidence="1 2">
    <name type="scientific">Ruficoccus amylovorans</name>
    <dbReference type="NCBI Taxonomy" id="1804625"/>
    <lineage>
        <taxon>Bacteria</taxon>
        <taxon>Pseudomonadati</taxon>
        <taxon>Verrucomicrobiota</taxon>
        <taxon>Opitutia</taxon>
        <taxon>Puniceicoccales</taxon>
        <taxon>Cerasicoccaceae</taxon>
        <taxon>Ruficoccus</taxon>
    </lineage>
</organism>
<keyword evidence="2" id="KW-1185">Reference proteome</keyword>
<proteinExistence type="predicted"/>
<dbReference type="Proteomes" id="UP000546464">
    <property type="component" value="Unassembled WGS sequence"/>
</dbReference>
<dbReference type="EMBL" id="JACHVB010000043">
    <property type="protein sequence ID" value="MBC2595499.1"/>
    <property type="molecule type" value="Genomic_DNA"/>
</dbReference>
<protein>
    <submittedName>
        <fullName evidence="1">Uncharacterized protein</fullName>
    </submittedName>
</protein>
<accession>A0A842HGR0</accession>
<comment type="caution">
    <text evidence="1">The sequence shown here is derived from an EMBL/GenBank/DDBJ whole genome shotgun (WGS) entry which is preliminary data.</text>
</comment>
<evidence type="ECO:0000313" key="2">
    <source>
        <dbReference type="Proteomes" id="UP000546464"/>
    </source>
</evidence>
<sequence length="167" mass="18974">MAKPRPQLIRALRETARQIEEGADYHWAHAGKCNCGHLARVITGLSPTEIFQRAQKHELSEWSEYANDYCPASGLPIDDIIEHMMQAGLERRDLHRLEYLSDVRILMALPGGMRYLRRNQPADVALYLRTWAGLLEAEAKAKTARSHGRSRPTPCDCPSPFQGYYLA</sequence>
<gene>
    <name evidence="1" type="ORF">H5P28_14630</name>
</gene>
<dbReference type="RefSeq" id="WP_185676454.1">
    <property type="nucleotide sequence ID" value="NZ_JACHVB010000043.1"/>
</dbReference>